<dbReference type="EMBL" id="JARXVQ010000001">
    <property type="protein sequence ID" value="MDH6181811.1"/>
    <property type="molecule type" value="Genomic_DNA"/>
</dbReference>
<protein>
    <submittedName>
        <fullName evidence="1">Uncharacterized protein</fullName>
    </submittedName>
</protein>
<evidence type="ECO:0000313" key="1">
    <source>
        <dbReference type="EMBL" id="MDH6181811.1"/>
    </source>
</evidence>
<comment type="caution">
    <text evidence="1">The sequence shown here is derived from an EMBL/GenBank/DDBJ whole genome shotgun (WGS) entry which is preliminary data.</text>
</comment>
<sequence length="119" mass="13104">MPTITAVSGTTTPTLILASSIVGSQEARTIEHELLDGPSAYTLLPAGPRKFALELLYPSEADAEAARTMHTLPQSFTISYPERLMLHGLQYVRFGEMKIALDPDTRRRFVLTLNISEVS</sequence>
<dbReference type="RefSeq" id="WP_322134113.1">
    <property type="nucleotide sequence ID" value="NZ_CP085036.1"/>
</dbReference>
<accession>A0ABT6KPT2</accession>
<evidence type="ECO:0000313" key="2">
    <source>
        <dbReference type="Proteomes" id="UP001160142"/>
    </source>
</evidence>
<name>A0ABT6KPT2_9MICO</name>
<proteinExistence type="predicted"/>
<reference evidence="1 2" key="1">
    <citation type="submission" date="2023-04" db="EMBL/GenBank/DDBJ databases">
        <title>Genome Encyclopedia of Bacteria and Archaea VI: Functional Genomics of Type Strains.</title>
        <authorList>
            <person name="Whitman W."/>
        </authorList>
    </citation>
    <scope>NUCLEOTIDE SEQUENCE [LARGE SCALE GENOMIC DNA]</scope>
    <source>
        <strain evidence="1 2">SG_E_30_P1</strain>
    </source>
</reference>
<dbReference type="Proteomes" id="UP001160142">
    <property type="component" value="Unassembled WGS sequence"/>
</dbReference>
<keyword evidence="2" id="KW-1185">Reference proteome</keyword>
<gene>
    <name evidence="1" type="ORF">M2152_001993</name>
</gene>
<organism evidence="1 2">
    <name type="scientific">Antiquaquibacter oligotrophicus</name>
    <dbReference type="NCBI Taxonomy" id="2880260"/>
    <lineage>
        <taxon>Bacteria</taxon>
        <taxon>Bacillati</taxon>
        <taxon>Actinomycetota</taxon>
        <taxon>Actinomycetes</taxon>
        <taxon>Micrococcales</taxon>
        <taxon>Microbacteriaceae</taxon>
        <taxon>Antiquaquibacter</taxon>
    </lineage>
</organism>